<dbReference type="RefSeq" id="WP_211948695.1">
    <property type="nucleotide sequence ID" value="NZ_CAJPUY010000013.1"/>
</dbReference>
<evidence type="ECO:0000313" key="2">
    <source>
        <dbReference type="Proteomes" id="UP000672934"/>
    </source>
</evidence>
<comment type="caution">
    <text evidence="1">The sequence shown here is derived from an EMBL/GenBank/DDBJ whole genome shotgun (WGS) entry which is preliminary data.</text>
</comment>
<name>A0A916IXB7_9BURK</name>
<sequence length="102" mass="11745">MMIARWQIDARFGHKQEVIERLQRWAREIAPQIGMTTGRLMTGSIGALEATVVHDWEIADLGELERAWTRLATIPEHAAWGKELEPHVVSGTARWEIYRIVE</sequence>
<dbReference type="SUPFAM" id="SSF54909">
    <property type="entry name" value="Dimeric alpha+beta barrel"/>
    <property type="match status" value="1"/>
</dbReference>
<gene>
    <name evidence="1" type="ORF">LMG31506_03776</name>
</gene>
<keyword evidence="2" id="KW-1185">Reference proteome</keyword>
<dbReference type="Gene3D" id="3.30.70.100">
    <property type="match status" value="1"/>
</dbReference>
<accession>A0A916IXB7</accession>
<protein>
    <recommendedName>
        <fullName evidence="3">Dabb family protein</fullName>
    </recommendedName>
</protein>
<dbReference type="AlphaFoldDB" id="A0A916IXB7"/>
<evidence type="ECO:0000313" key="1">
    <source>
        <dbReference type="EMBL" id="CAG2148250.1"/>
    </source>
</evidence>
<dbReference type="EMBL" id="CAJPUY010000013">
    <property type="protein sequence ID" value="CAG2148250.1"/>
    <property type="molecule type" value="Genomic_DNA"/>
</dbReference>
<organism evidence="1 2">
    <name type="scientific">Cupriavidus yeoncheonensis</name>
    <dbReference type="NCBI Taxonomy" id="1462994"/>
    <lineage>
        <taxon>Bacteria</taxon>
        <taxon>Pseudomonadati</taxon>
        <taxon>Pseudomonadota</taxon>
        <taxon>Betaproteobacteria</taxon>
        <taxon>Burkholderiales</taxon>
        <taxon>Burkholderiaceae</taxon>
        <taxon>Cupriavidus</taxon>
    </lineage>
</organism>
<proteinExistence type="predicted"/>
<evidence type="ECO:0008006" key="3">
    <source>
        <dbReference type="Google" id="ProtNLM"/>
    </source>
</evidence>
<dbReference type="InterPro" id="IPR011008">
    <property type="entry name" value="Dimeric_a/b-barrel"/>
</dbReference>
<dbReference type="Proteomes" id="UP000672934">
    <property type="component" value="Unassembled WGS sequence"/>
</dbReference>
<reference evidence="1" key="1">
    <citation type="submission" date="2021-03" db="EMBL/GenBank/DDBJ databases">
        <authorList>
            <person name="Peeters C."/>
        </authorList>
    </citation>
    <scope>NUCLEOTIDE SEQUENCE</scope>
    <source>
        <strain evidence="1">LMG 31506</strain>
    </source>
</reference>